<reference evidence="7 8" key="1">
    <citation type="journal article" date="2014" name="Genome Announc.">
        <title>Draft Genome Sequences of Marine Flavobacterium Nonlabens Strains NR17, NR24, NR27, NR32, NR33, and Ara13.</title>
        <authorList>
            <person name="Nakanishi M."/>
            <person name="Meirelles P."/>
            <person name="Suzuki R."/>
            <person name="Takatani N."/>
            <person name="Mino S."/>
            <person name="Suda W."/>
            <person name="Oshima K."/>
            <person name="Hattori M."/>
            <person name="Ohkuma M."/>
            <person name="Hosokawa M."/>
            <person name="Miyashita K."/>
            <person name="Thompson F.L."/>
            <person name="Niwa A."/>
            <person name="Sawabe T."/>
            <person name="Sawabe T."/>
        </authorList>
    </citation>
    <scope>NUCLEOTIDE SEQUENCE [LARGE SCALE GENOMIC DNA]</scope>
    <source>
        <strain evidence="8">JCM19296</strain>
    </source>
</reference>
<dbReference type="Gene3D" id="3.40.50.300">
    <property type="entry name" value="P-loop containing nucleotide triphosphate hydrolases"/>
    <property type="match status" value="1"/>
</dbReference>
<dbReference type="SMART" id="SM00382">
    <property type="entry name" value="AAA"/>
    <property type="match status" value="1"/>
</dbReference>
<dbReference type="AlphaFoldDB" id="A0A081DE13"/>
<dbReference type="GO" id="GO:0008233">
    <property type="term" value="F:peptidase activity"/>
    <property type="evidence" value="ECO:0007669"/>
    <property type="project" value="UniProtKB-KW"/>
</dbReference>
<evidence type="ECO:0000313" key="7">
    <source>
        <dbReference type="EMBL" id="GAK77159.1"/>
    </source>
</evidence>
<dbReference type="InterPro" id="IPR050130">
    <property type="entry name" value="ClpA_ClpB"/>
</dbReference>
<dbReference type="PANTHER" id="PTHR11638:SF18">
    <property type="entry name" value="HEAT SHOCK PROTEIN 104"/>
    <property type="match status" value="1"/>
</dbReference>
<evidence type="ECO:0000259" key="6">
    <source>
        <dbReference type="SMART" id="SM01086"/>
    </source>
</evidence>
<dbReference type="InterPro" id="IPR027417">
    <property type="entry name" value="P-loop_NTPase"/>
</dbReference>
<dbReference type="InterPro" id="IPR003593">
    <property type="entry name" value="AAA+_ATPase"/>
</dbReference>
<dbReference type="PANTHER" id="PTHR11638">
    <property type="entry name" value="ATP-DEPENDENT CLP PROTEASE"/>
    <property type="match status" value="1"/>
</dbReference>
<keyword evidence="7" id="KW-0645">Protease</keyword>
<evidence type="ECO:0000256" key="2">
    <source>
        <dbReference type="ARBA" id="ARBA00022840"/>
    </source>
</evidence>
<dbReference type="GO" id="GO:0016887">
    <property type="term" value="F:ATP hydrolysis activity"/>
    <property type="evidence" value="ECO:0007669"/>
    <property type="project" value="InterPro"/>
</dbReference>
<feature type="compositionally biased region" description="Polar residues" evidence="4">
    <location>
        <begin position="362"/>
        <end position="374"/>
    </location>
</feature>
<dbReference type="GO" id="GO:0006508">
    <property type="term" value="P:proteolysis"/>
    <property type="evidence" value="ECO:0007669"/>
    <property type="project" value="UniProtKB-KW"/>
</dbReference>
<dbReference type="Pfam" id="PF07724">
    <property type="entry name" value="AAA_2"/>
    <property type="match status" value="1"/>
</dbReference>
<accession>A0A081DE13</accession>
<proteinExistence type="predicted"/>
<dbReference type="Pfam" id="PF10431">
    <property type="entry name" value="ClpB_D2-small"/>
    <property type="match status" value="1"/>
</dbReference>
<evidence type="ECO:0000256" key="4">
    <source>
        <dbReference type="SAM" id="MobiDB-lite"/>
    </source>
</evidence>
<evidence type="ECO:0000259" key="5">
    <source>
        <dbReference type="SMART" id="SM00382"/>
    </source>
</evidence>
<dbReference type="Gene3D" id="1.10.8.60">
    <property type="match status" value="1"/>
</dbReference>
<gene>
    <name evidence="7" type="ORF">JCM19296_2764</name>
</gene>
<dbReference type="CDD" id="cd19499">
    <property type="entry name" value="RecA-like_ClpB_Hsp104-like"/>
    <property type="match status" value="1"/>
</dbReference>
<organism evidence="7 8">
    <name type="scientific">Nonlabens ulvanivorans</name>
    <name type="common">Persicivirga ulvanivorans</name>
    <dbReference type="NCBI Taxonomy" id="906888"/>
    <lineage>
        <taxon>Bacteria</taxon>
        <taxon>Pseudomonadati</taxon>
        <taxon>Bacteroidota</taxon>
        <taxon>Flavobacteriia</taxon>
        <taxon>Flavobacteriales</taxon>
        <taxon>Flavobacteriaceae</taxon>
        <taxon>Nonlabens</taxon>
    </lineage>
</organism>
<dbReference type="GO" id="GO:0005524">
    <property type="term" value="F:ATP binding"/>
    <property type="evidence" value="ECO:0007669"/>
    <property type="project" value="UniProtKB-KW"/>
</dbReference>
<keyword evidence="7" id="KW-0378">Hydrolase</keyword>
<dbReference type="InterPro" id="IPR003959">
    <property type="entry name" value="ATPase_AAA_core"/>
</dbReference>
<dbReference type="InterPro" id="IPR019489">
    <property type="entry name" value="Clp_ATPase_C"/>
</dbReference>
<dbReference type="FunFam" id="3.40.50.300:FF:000025">
    <property type="entry name" value="ATP-dependent Clp protease subunit"/>
    <property type="match status" value="1"/>
</dbReference>
<feature type="domain" description="Clp ATPase C-terminal" evidence="6">
    <location>
        <begin position="257"/>
        <end position="348"/>
    </location>
</feature>
<dbReference type="SMART" id="SM01086">
    <property type="entry name" value="ClpB_D2-small"/>
    <property type="match status" value="1"/>
</dbReference>
<name>A0A081DE13_NONUL</name>
<dbReference type="SUPFAM" id="SSF52540">
    <property type="entry name" value="P-loop containing nucleoside triphosphate hydrolases"/>
    <property type="match status" value="1"/>
</dbReference>
<feature type="compositionally biased region" description="Basic and acidic residues" evidence="4">
    <location>
        <begin position="348"/>
        <end position="361"/>
    </location>
</feature>
<comment type="caution">
    <text evidence="7">The sequence shown here is derived from an EMBL/GenBank/DDBJ whole genome shotgun (WGS) entry which is preliminary data.</text>
</comment>
<dbReference type="PROSITE" id="PS00871">
    <property type="entry name" value="CLPAB_2"/>
    <property type="match status" value="1"/>
</dbReference>
<dbReference type="GO" id="GO:0005737">
    <property type="term" value="C:cytoplasm"/>
    <property type="evidence" value="ECO:0007669"/>
    <property type="project" value="TreeGrafter"/>
</dbReference>
<keyword evidence="3" id="KW-0143">Chaperone</keyword>
<keyword evidence="1" id="KW-0547">Nucleotide-binding</keyword>
<dbReference type="PRINTS" id="PR00300">
    <property type="entry name" value="CLPPROTEASEA"/>
</dbReference>
<evidence type="ECO:0000256" key="3">
    <source>
        <dbReference type="ARBA" id="ARBA00023186"/>
    </source>
</evidence>
<feature type="domain" description="AAA+ ATPase" evidence="5">
    <location>
        <begin position="78"/>
        <end position="258"/>
    </location>
</feature>
<protein>
    <submittedName>
        <fullName evidence="7">ATP-dependent Clp protease</fullName>
    </submittedName>
</protein>
<dbReference type="GO" id="GO:0034605">
    <property type="term" value="P:cellular response to heat"/>
    <property type="evidence" value="ECO:0007669"/>
    <property type="project" value="TreeGrafter"/>
</dbReference>
<dbReference type="InterPro" id="IPR028299">
    <property type="entry name" value="ClpA/B_CS2"/>
</dbReference>
<keyword evidence="2" id="KW-0067">ATP-binding</keyword>
<evidence type="ECO:0000313" key="8">
    <source>
        <dbReference type="Proteomes" id="UP000028980"/>
    </source>
</evidence>
<sequence length="374" mass="41662">MEETSKLHKDTVTEENVAEVVSMMTGIPVNRIATKEMKKLFNLGDSIKNRVIGQDKAVKQVVKAIQRNRAGLKDPNKPIGSFIFLGQTGVGKTQLAKVIASELFDSSNSLIRIDMSEYMEKFAISRLIGAPPGYVGYEEGGQLTEKVRRKPYAVILLDEIEKAHPDVFNMLLQVLDDGYLTDSLGRKIDFRNTIIIMTSNVGARKLKDFGSGVGFGTAARKSAEDDNARGVIESALKKTFAPEFLNRIDDVIVFNALERDDIHKIIDIELVKLFDRIKGLGYNLTLSESAKDYIADKGFDKQYGARPLNRAIQKYIEDALAEAIVNSELQEGDSIFMDLDKKSNELKIKIEKPKKSDKPETTSESTTDNSIESE</sequence>
<dbReference type="EMBL" id="BBLG01000007">
    <property type="protein sequence ID" value="GAK77159.1"/>
    <property type="molecule type" value="Genomic_DNA"/>
</dbReference>
<dbReference type="InterPro" id="IPR001270">
    <property type="entry name" value="ClpA/B"/>
</dbReference>
<dbReference type="Proteomes" id="UP000028980">
    <property type="component" value="Unassembled WGS sequence"/>
</dbReference>
<feature type="region of interest" description="Disordered" evidence="4">
    <location>
        <begin position="348"/>
        <end position="374"/>
    </location>
</feature>
<evidence type="ECO:0000256" key="1">
    <source>
        <dbReference type="ARBA" id="ARBA00022741"/>
    </source>
</evidence>